<keyword evidence="2" id="KW-0472">Membrane</keyword>
<proteinExistence type="predicted"/>
<dbReference type="PROSITE" id="PS00463">
    <property type="entry name" value="ZN2_CY6_FUNGAL_1"/>
    <property type="match status" value="1"/>
</dbReference>
<dbReference type="FunCoup" id="A0A194WUP7">
    <property type="interactions" value="790"/>
</dbReference>
<reference evidence="4 5" key="1">
    <citation type="submission" date="2015-10" db="EMBL/GenBank/DDBJ databases">
        <title>Full genome of DAOMC 229536 Phialocephala scopiformis, a fungal endophyte of spruce producing the potent anti-insectan compound rugulosin.</title>
        <authorList>
            <consortium name="DOE Joint Genome Institute"/>
            <person name="Walker A.K."/>
            <person name="Frasz S.L."/>
            <person name="Seifert K.A."/>
            <person name="Miller J.D."/>
            <person name="Mondo S.J."/>
            <person name="Labutti K."/>
            <person name="Lipzen A."/>
            <person name="Dockter R."/>
            <person name="Kennedy M."/>
            <person name="Grigoriev I.V."/>
            <person name="Spatafora J.W."/>
        </authorList>
    </citation>
    <scope>NUCLEOTIDE SEQUENCE [LARGE SCALE GENOMIC DNA]</scope>
    <source>
        <strain evidence="4 5">CBS 120377</strain>
    </source>
</reference>
<dbReference type="Proteomes" id="UP000070700">
    <property type="component" value="Unassembled WGS sequence"/>
</dbReference>
<dbReference type="AlphaFoldDB" id="A0A194WUP7"/>
<dbReference type="InterPro" id="IPR036864">
    <property type="entry name" value="Zn2-C6_fun-type_DNA-bd_sf"/>
</dbReference>
<dbReference type="CDD" id="cd00067">
    <property type="entry name" value="GAL4"/>
    <property type="match status" value="1"/>
</dbReference>
<dbReference type="PANTHER" id="PTHR47784:SF5">
    <property type="entry name" value="STEROL UPTAKE CONTROL PROTEIN 2"/>
    <property type="match status" value="1"/>
</dbReference>
<keyword evidence="2" id="KW-1133">Transmembrane helix</keyword>
<accession>A0A194WUP7</accession>
<dbReference type="KEGG" id="psco:LY89DRAFT_243869"/>
<dbReference type="SUPFAM" id="SSF57701">
    <property type="entry name" value="Zn2/Cys6 DNA-binding domain"/>
    <property type="match status" value="1"/>
</dbReference>
<dbReference type="RefSeq" id="XP_018065749.1">
    <property type="nucleotide sequence ID" value="XM_018206142.1"/>
</dbReference>
<feature type="transmembrane region" description="Helical" evidence="2">
    <location>
        <begin position="107"/>
        <end position="133"/>
    </location>
</feature>
<sequence>MSTQRRHPKTRAGCVPCKQRRIKCDETTPSCRHCQRRKLTCSFLRYVPLKPRPHSPSPTSPPNNALLGLPLQFKILDLELLHFYTTTTSLELLGPHMTGTPIWRTSVVTISFAFPFLLHGLFSLSALHLVYLYSNTNPDLAQKYNNIATLHHLKCIADYRLEIQNLRPENSDACCACASLLAVHAWYRRGSRGADLFFADEGLSWYKLHRGGAEILQSAISWVQKGALSSMIRPLMVLESMFPVPSTSLVLVDIGDDIDKLNAISSCWGFFEEKDTLDSTLQTLRFAFNLTSHLSSKSGTELKGSISSCIATLSWMTLVPLRFCEMVEEKCPQALILVAVYCILLKRIEGFWWIEGKAESLLEAVEGELGDGWQAWLEWPRREVETGAHTPWK</sequence>
<keyword evidence="5" id="KW-1185">Reference proteome</keyword>
<dbReference type="InParanoid" id="A0A194WUP7"/>
<name>A0A194WUP7_MOLSC</name>
<evidence type="ECO:0000313" key="4">
    <source>
        <dbReference type="EMBL" id="KUJ11394.1"/>
    </source>
</evidence>
<evidence type="ECO:0000259" key="3">
    <source>
        <dbReference type="PROSITE" id="PS50048"/>
    </source>
</evidence>
<dbReference type="Pfam" id="PF00172">
    <property type="entry name" value="Zn_clus"/>
    <property type="match status" value="1"/>
</dbReference>
<dbReference type="GeneID" id="28815868"/>
<dbReference type="GO" id="GO:0008270">
    <property type="term" value="F:zinc ion binding"/>
    <property type="evidence" value="ECO:0007669"/>
    <property type="project" value="InterPro"/>
</dbReference>
<dbReference type="InterPro" id="IPR001138">
    <property type="entry name" value="Zn2Cys6_DnaBD"/>
</dbReference>
<feature type="domain" description="Zn(2)-C6 fungal-type" evidence="3">
    <location>
        <begin position="13"/>
        <end position="43"/>
    </location>
</feature>
<evidence type="ECO:0000256" key="2">
    <source>
        <dbReference type="SAM" id="Phobius"/>
    </source>
</evidence>
<dbReference type="EMBL" id="KQ947427">
    <property type="protein sequence ID" value="KUJ11394.1"/>
    <property type="molecule type" value="Genomic_DNA"/>
</dbReference>
<dbReference type="GO" id="GO:0001228">
    <property type="term" value="F:DNA-binding transcription activator activity, RNA polymerase II-specific"/>
    <property type="evidence" value="ECO:0007669"/>
    <property type="project" value="TreeGrafter"/>
</dbReference>
<organism evidence="4 5">
    <name type="scientific">Mollisia scopiformis</name>
    <name type="common">Conifer needle endophyte fungus</name>
    <name type="synonym">Phialocephala scopiformis</name>
    <dbReference type="NCBI Taxonomy" id="149040"/>
    <lineage>
        <taxon>Eukaryota</taxon>
        <taxon>Fungi</taxon>
        <taxon>Dikarya</taxon>
        <taxon>Ascomycota</taxon>
        <taxon>Pezizomycotina</taxon>
        <taxon>Leotiomycetes</taxon>
        <taxon>Helotiales</taxon>
        <taxon>Mollisiaceae</taxon>
        <taxon>Mollisia</taxon>
    </lineage>
</organism>
<dbReference type="SMART" id="SM00066">
    <property type="entry name" value="GAL4"/>
    <property type="match status" value="1"/>
</dbReference>
<protein>
    <recommendedName>
        <fullName evidence="3">Zn(2)-C6 fungal-type domain-containing protein</fullName>
    </recommendedName>
</protein>
<evidence type="ECO:0000313" key="5">
    <source>
        <dbReference type="Proteomes" id="UP000070700"/>
    </source>
</evidence>
<evidence type="ECO:0000256" key="1">
    <source>
        <dbReference type="ARBA" id="ARBA00023242"/>
    </source>
</evidence>
<keyword evidence="2" id="KW-0812">Transmembrane</keyword>
<dbReference type="PANTHER" id="PTHR47784">
    <property type="entry name" value="STEROL UPTAKE CONTROL PROTEIN 2"/>
    <property type="match status" value="1"/>
</dbReference>
<dbReference type="Gene3D" id="4.10.240.10">
    <property type="entry name" value="Zn(2)-C6 fungal-type DNA-binding domain"/>
    <property type="match status" value="1"/>
</dbReference>
<gene>
    <name evidence="4" type="ORF">LY89DRAFT_243869</name>
</gene>
<dbReference type="InterPro" id="IPR053157">
    <property type="entry name" value="Sterol_Uptake_Regulator"/>
</dbReference>
<dbReference type="PROSITE" id="PS50048">
    <property type="entry name" value="ZN2_CY6_FUNGAL_2"/>
    <property type="match status" value="1"/>
</dbReference>
<keyword evidence="1" id="KW-0539">Nucleus</keyword>
<dbReference type="OrthoDB" id="5386330at2759"/>